<dbReference type="GO" id="GO:0004519">
    <property type="term" value="F:endonuclease activity"/>
    <property type="evidence" value="ECO:0007669"/>
    <property type="project" value="UniProtKB-KW"/>
</dbReference>
<comment type="caution">
    <text evidence="5">The sequence shown here is derived from an EMBL/GenBank/DDBJ whole genome shotgun (WGS) entry which is preliminary data.</text>
</comment>
<evidence type="ECO:0000313" key="5">
    <source>
        <dbReference type="EMBL" id="ROP33544.1"/>
    </source>
</evidence>
<proteinExistence type="predicted"/>
<keyword evidence="2" id="KW-0479">Metal-binding</keyword>
<dbReference type="InterPro" id="IPR027805">
    <property type="entry name" value="Transposase_HTH_dom"/>
</dbReference>
<feature type="domain" description="DDE Tnp4" evidence="3">
    <location>
        <begin position="130"/>
        <end position="288"/>
    </location>
</feature>
<dbReference type="Proteomes" id="UP000271683">
    <property type="component" value="Unassembled WGS sequence"/>
</dbReference>
<accession>A0A3N1GTL8</accession>
<dbReference type="EMBL" id="RJKL01000001">
    <property type="protein sequence ID" value="ROP33544.1"/>
    <property type="molecule type" value="Genomic_DNA"/>
</dbReference>
<reference evidence="5 6" key="1">
    <citation type="submission" date="2018-11" db="EMBL/GenBank/DDBJ databases">
        <title>Sequencing the genomes of 1000 actinobacteria strains.</title>
        <authorList>
            <person name="Klenk H.-P."/>
        </authorList>
    </citation>
    <scope>NUCLEOTIDE SEQUENCE [LARGE SCALE GENOMIC DNA]</scope>
    <source>
        <strain evidence="5 6">DSM 43634</strain>
    </source>
</reference>
<keyword evidence="5" id="KW-0255">Endonuclease</keyword>
<dbReference type="AlphaFoldDB" id="A0A3N1GTL8"/>
<organism evidence="5 6">
    <name type="scientific">Couchioplanes caeruleus</name>
    <dbReference type="NCBI Taxonomy" id="56438"/>
    <lineage>
        <taxon>Bacteria</taxon>
        <taxon>Bacillati</taxon>
        <taxon>Actinomycetota</taxon>
        <taxon>Actinomycetes</taxon>
        <taxon>Micromonosporales</taxon>
        <taxon>Micromonosporaceae</taxon>
        <taxon>Couchioplanes</taxon>
    </lineage>
</organism>
<dbReference type="Pfam" id="PF13359">
    <property type="entry name" value="DDE_Tnp_4"/>
    <property type="match status" value="1"/>
</dbReference>
<evidence type="ECO:0000259" key="3">
    <source>
        <dbReference type="Pfam" id="PF13359"/>
    </source>
</evidence>
<dbReference type="Pfam" id="PF13613">
    <property type="entry name" value="HTH_Tnp_4"/>
    <property type="match status" value="1"/>
</dbReference>
<evidence type="ECO:0000256" key="1">
    <source>
        <dbReference type="ARBA" id="ARBA00001968"/>
    </source>
</evidence>
<keyword evidence="5" id="KW-0540">Nuclease</keyword>
<keyword evidence="5" id="KW-0378">Hydrolase</keyword>
<evidence type="ECO:0000313" key="6">
    <source>
        <dbReference type="Proteomes" id="UP000271683"/>
    </source>
</evidence>
<feature type="domain" description="Transposase Helix-turn-helix" evidence="4">
    <location>
        <begin position="54"/>
        <end position="103"/>
    </location>
</feature>
<evidence type="ECO:0000256" key="2">
    <source>
        <dbReference type="ARBA" id="ARBA00022723"/>
    </source>
</evidence>
<name>A0A3N1GTL8_9ACTN</name>
<dbReference type="GO" id="GO:0046872">
    <property type="term" value="F:metal ion binding"/>
    <property type="evidence" value="ECO:0007669"/>
    <property type="project" value="UniProtKB-KW"/>
</dbReference>
<dbReference type="InterPro" id="IPR027806">
    <property type="entry name" value="HARBI1_dom"/>
</dbReference>
<protein>
    <submittedName>
        <fullName evidence="5">DDE superfamily endonuclease</fullName>
    </submittedName>
</protein>
<evidence type="ECO:0000259" key="4">
    <source>
        <dbReference type="Pfam" id="PF13613"/>
    </source>
</evidence>
<comment type="cofactor">
    <cofactor evidence="1">
        <name>a divalent metal cation</name>
        <dbReference type="ChEBI" id="CHEBI:60240"/>
    </cofactor>
</comment>
<sequence>MFSHHALTGVSRRHLHLLVAELRPVWRAGREARLHTRRGGCRRRAPGAGRPPTLRFTDRLVVTLAHLRLGLPHEAIAVVFGVDRSTITRAIGQLRPLLASRGCAAPSGVRLHSLADVFAYAAAEGVTVRLDATEIRVRRPRAGRGGRKAFVSGKLKQNTIKTTVAADQHGATLWCGSTRPGRMHDTTAARIEGIEVLLQLHPTVRLLVDAGYQGLARDHPDQVSAPPLKPRPGVPVERHIQWQTARKAQSSQRIPVEHAIAEHKWWRVLQRFTGRRELLPETINAVAGIVSDRSGPFPLRSR</sequence>
<gene>
    <name evidence="5" type="ORF">EDD30_6536</name>
</gene>